<evidence type="ECO:0000313" key="3">
    <source>
        <dbReference type="Proteomes" id="UP000825729"/>
    </source>
</evidence>
<feature type="region of interest" description="Disordered" evidence="1">
    <location>
        <begin position="185"/>
        <end position="216"/>
    </location>
</feature>
<name>A0AAV7EPW5_ARIFI</name>
<protein>
    <submittedName>
        <fullName evidence="2">Uncharacterized protein</fullName>
    </submittedName>
</protein>
<reference evidence="2 3" key="1">
    <citation type="submission" date="2021-07" db="EMBL/GenBank/DDBJ databases">
        <title>The Aristolochia fimbriata genome: insights into angiosperm evolution, floral development and chemical biosynthesis.</title>
        <authorList>
            <person name="Jiao Y."/>
        </authorList>
    </citation>
    <scope>NUCLEOTIDE SEQUENCE [LARGE SCALE GENOMIC DNA]</scope>
    <source>
        <strain evidence="2">IBCAS-2021</strain>
        <tissue evidence="2">Leaf</tissue>
    </source>
</reference>
<evidence type="ECO:0000313" key="2">
    <source>
        <dbReference type="EMBL" id="KAG9450471.1"/>
    </source>
</evidence>
<proteinExistence type="predicted"/>
<dbReference type="AlphaFoldDB" id="A0AAV7EPW5"/>
<gene>
    <name evidence="2" type="ORF">H6P81_010436</name>
</gene>
<accession>A0AAV7EPW5</accession>
<dbReference type="Proteomes" id="UP000825729">
    <property type="component" value="Unassembled WGS sequence"/>
</dbReference>
<organism evidence="2 3">
    <name type="scientific">Aristolochia fimbriata</name>
    <name type="common">White veined hardy Dutchman's pipe vine</name>
    <dbReference type="NCBI Taxonomy" id="158543"/>
    <lineage>
        <taxon>Eukaryota</taxon>
        <taxon>Viridiplantae</taxon>
        <taxon>Streptophyta</taxon>
        <taxon>Embryophyta</taxon>
        <taxon>Tracheophyta</taxon>
        <taxon>Spermatophyta</taxon>
        <taxon>Magnoliopsida</taxon>
        <taxon>Magnoliidae</taxon>
        <taxon>Piperales</taxon>
        <taxon>Aristolochiaceae</taxon>
        <taxon>Aristolochia</taxon>
    </lineage>
</organism>
<feature type="compositionally biased region" description="Low complexity" evidence="1">
    <location>
        <begin position="205"/>
        <end position="216"/>
    </location>
</feature>
<keyword evidence="3" id="KW-1185">Reference proteome</keyword>
<comment type="caution">
    <text evidence="2">The sequence shown here is derived from an EMBL/GenBank/DDBJ whole genome shotgun (WGS) entry which is preliminary data.</text>
</comment>
<evidence type="ECO:0000256" key="1">
    <source>
        <dbReference type="SAM" id="MobiDB-lite"/>
    </source>
</evidence>
<sequence length="256" mass="28251">MGCTVLLQRKNVNMCRAENLSPEEKSAKKLWAREVRHPVESCCNSVAECAASTCVLCVCCPLAIVWCCIKVPCKIGRCAARRLITCSCRRPGYGVVEDYYSFSDLDYGEVGASGRTPQSRFPFCKRYIYTRAMGVDVILFMVDEGQPPPGSKQHLCASCRHSVDVGSNKCLVFTIADCETPKLQFEESNPETSSGKTILPGNPQLPASSPETSSLETTLSHPKLEFLSWVSSRQVLLATSTWEYGTETSPRKRRSG</sequence>
<feature type="compositionally biased region" description="Polar residues" evidence="1">
    <location>
        <begin position="186"/>
        <end position="196"/>
    </location>
</feature>
<dbReference type="EMBL" id="JAINDJ010000004">
    <property type="protein sequence ID" value="KAG9450471.1"/>
    <property type="molecule type" value="Genomic_DNA"/>
</dbReference>